<keyword evidence="1" id="KW-0614">Plasmid</keyword>
<protein>
    <submittedName>
        <fullName evidence="1">Transcriptional regulator</fullName>
    </submittedName>
</protein>
<dbReference type="RefSeq" id="WP_002485672.1">
    <property type="nucleotide sequence ID" value="NZ_KU882685.1"/>
</dbReference>
<dbReference type="InterPro" id="IPR011256">
    <property type="entry name" value="Reg_factor_effector_dom_sf"/>
</dbReference>
<dbReference type="EMBL" id="KU882685">
    <property type="protein sequence ID" value="ANW07960.1"/>
    <property type="molecule type" value="Genomic_DNA"/>
</dbReference>
<evidence type="ECO:0000313" key="2">
    <source>
        <dbReference type="EMBL" id="ANW07989.1"/>
    </source>
</evidence>
<geneLocation type="plasmid" evidence="1">
    <name>pT20G</name>
</geneLocation>
<gene>
    <name evidence="1" type="ORF">pT20G_2</name>
    <name evidence="2" type="ORF">pT63N_2</name>
</gene>
<dbReference type="EMBL" id="KU882686">
    <property type="protein sequence ID" value="ANW07989.1"/>
    <property type="molecule type" value="Genomic_DNA"/>
</dbReference>
<reference evidence="1" key="1">
    <citation type="journal article" date="2016" name="Antimicrob. Agents Chemother.">
        <title>Emergence of ileS2-Carrying, Multidrug-Resistant Plasmids in Staphylococcus lugdunensis.</title>
        <authorList>
            <person name="Ho P.L."/>
            <person name="Liu M.C."/>
            <person name="Chow K.H."/>
            <person name="Tse C.W."/>
            <person name="Lo W.U."/>
            <person name="Mak S.K."/>
            <person name="Lo W.K."/>
        </authorList>
    </citation>
    <scope>NUCLEOTIDE SEQUENCE</scope>
    <source>
        <strain evidence="1">Tlug20G-4</strain>
        <strain evidence="2">Tlug63N-4</strain>
        <plasmid evidence="1">pT20G</plasmid>
        <plasmid evidence="2">pT63N</plasmid>
    </source>
</reference>
<dbReference type="AlphaFoldDB" id="A0A1B1UY00"/>
<proteinExistence type="predicted"/>
<dbReference type="Gene3D" id="3.20.80.10">
    <property type="entry name" value="Regulatory factor, effector binding domain"/>
    <property type="match status" value="1"/>
</dbReference>
<organism evidence="1">
    <name type="scientific">Staphylococcus lugdunensis</name>
    <dbReference type="NCBI Taxonomy" id="28035"/>
    <lineage>
        <taxon>Bacteria</taxon>
        <taxon>Bacillati</taxon>
        <taxon>Bacillota</taxon>
        <taxon>Bacilli</taxon>
        <taxon>Bacillales</taxon>
        <taxon>Staphylococcaceae</taxon>
        <taxon>Staphylococcus</taxon>
    </lineage>
</organism>
<accession>A0A1B1UY00</accession>
<evidence type="ECO:0000313" key="1">
    <source>
        <dbReference type="EMBL" id="ANW07960.1"/>
    </source>
</evidence>
<name>A0A1B1UY00_STALU</name>
<geneLocation type="plasmid" evidence="2">
    <name>pT63N</name>
</geneLocation>
<sequence length="127" mass="15227">MKLYVNEIIRTNNFEDDDMMNKILGMWDSFYKNNDDYKGEVYAVYHDYESDYKGDYSLALCTEDISADKFFEVDFADSTEYKCSGKDEIINVWKRIWGDEEENKIQRSYYIDCEEYKKDGSVVIHLF</sequence>